<dbReference type="InterPro" id="IPR036291">
    <property type="entry name" value="NAD(P)-bd_dom_sf"/>
</dbReference>
<dbReference type="PRINTS" id="PR00081">
    <property type="entry name" value="GDHRDH"/>
</dbReference>
<evidence type="ECO:0000256" key="3">
    <source>
        <dbReference type="ARBA" id="ARBA00023002"/>
    </source>
</evidence>
<dbReference type="RefSeq" id="XP_062875662.1">
    <property type="nucleotide sequence ID" value="XM_063019592.1"/>
</dbReference>
<proteinExistence type="inferred from homology"/>
<dbReference type="GeneID" id="88171579"/>
<keyword evidence="6" id="KW-1185">Reference proteome</keyword>
<dbReference type="AlphaFoldDB" id="A0AAX4H3X2"/>
<dbReference type="GO" id="GO:0005811">
    <property type="term" value="C:lipid droplet"/>
    <property type="evidence" value="ECO:0007669"/>
    <property type="project" value="TreeGrafter"/>
</dbReference>
<dbReference type="KEGG" id="asau:88171579"/>
<dbReference type="SUPFAM" id="SSF51735">
    <property type="entry name" value="NAD(P)-binding Rossmann-fold domains"/>
    <property type="match status" value="1"/>
</dbReference>
<dbReference type="InterPro" id="IPR020904">
    <property type="entry name" value="Sc_DH/Rdtase_CS"/>
</dbReference>
<evidence type="ECO:0008006" key="7">
    <source>
        <dbReference type="Google" id="ProtNLM"/>
    </source>
</evidence>
<keyword evidence="3" id="KW-0560">Oxidoreductase</keyword>
<evidence type="ECO:0000256" key="1">
    <source>
        <dbReference type="ARBA" id="ARBA00006484"/>
    </source>
</evidence>
<keyword evidence="2" id="KW-0521">NADP</keyword>
<gene>
    <name evidence="5" type="ORF">PUMCH_000510</name>
</gene>
<organism evidence="5 6">
    <name type="scientific">Australozyma saopauloensis</name>
    <dbReference type="NCBI Taxonomy" id="291208"/>
    <lineage>
        <taxon>Eukaryota</taxon>
        <taxon>Fungi</taxon>
        <taxon>Dikarya</taxon>
        <taxon>Ascomycota</taxon>
        <taxon>Saccharomycotina</taxon>
        <taxon>Pichiomycetes</taxon>
        <taxon>Metschnikowiaceae</taxon>
        <taxon>Australozyma</taxon>
    </lineage>
</organism>
<dbReference type="EMBL" id="CP138894">
    <property type="protein sequence ID" value="WPK23275.1"/>
    <property type="molecule type" value="Genomic_DNA"/>
</dbReference>
<evidence type="ECO:0000313" key="6">
    <source>
        <dbReference type="Proteomes" id="UP001338582"/>
    </source>
</evidence>
<reference evidence="5 6" key="1">
    <citation type="submission" date="2023-10" db="EMBL/GenBank/DDBJ databases">
        <title>Draft Genome Sequence of Candida saopaulonensis from a very Premature Infant with Sepsis.</title>
        <authorList>
            <person name="Ning Y."/>
            <person name="Dai R."/>
            <person name="Xiao M."/>
            <person name="Xu Y."/>
            <person name="Yan Q."/>
            <person name="Zhang L."/>
        </authorList>
    </citation>
    <scope>NUCLEOTIDE SEQUENCE [LARGE SCALE GENOMIC DNA]</scope>
    <source>
        <strain evidence="5 6">19XY460</strain>
    </source>
</reference>
<dbReference type="PROSITE" id="PS00061">
    <property type="entry name" value="ADH_SHORT"/>
    <property type="match status" value="1"/>
</dbReference>
<dbReference type="GO" id="GO:0000140">
    <property type="term" value="F:acylglycerone-phosphate reductase (NADP+) activity"/>
    <property type="evidence" value="ECO:0007669"/>
    <property type="project" value="TreeGrafter"/>
</dbReference>
<evidence type="ECO:0000313" key="5">
    <source>
        <dbReference type="EMBL" id="WPK23275.1"/>
    </source>
</evidence>
<accession>A0AAX4H3X2</accession>
<dbReference type="GO" id="GO:0004806">
    <property type="term" value="F:triacylglycerol lipase activity"/>
    <property type="evidence" value="ECO:0007669"/>
    <property type="project" value="TreeGrafter"/>
</dbReference>
<dbReference type="Gene3D" id="3.40.50.720">
    <property type="entry name" value="NAD(P)-binding Rossmann-like Domain"/>
    <property type="match status" value="1"/>
</dbReference>
<protein>
    <recommendedName>
        <fullName evidence="7">NADPH-dependent 1-acyldihydroxyacetone phosphate reductase</fullName>
    </recommendedName>
</protein>
<dbReference type="GO" id="GO:0019433">
    <property type="term" value="P:triglyceride catabolic process"/>
    <property type="evidence" value="ECO:0007669"/>
    <property type="project" value="TreeGrafter"/>
</dbReference>
<comment type="similarity">
    <text evidence="1 4">Belongs to the short-chain dehydrogenases/reductases (SDR) family.</text>
</comment>
<dbReference type="PANTHER" id="PTHR44169:SF6">
    <property type="entry name" value="NADPH-DEPENDENT 1-ACYLDIHYDROXYACETONE PHOSPHATE REDUCTASE"/>
    <property type="match status" value="1"/>
</dbReference>
<dbReference type="PANTHER" id="PTHR44169">
    <property type="entry name" value="NADPH-DEPENDENT 1-ACYLDIHYDROXYACETONE PHOSPHATE REDUCTASE"/>
    <property type="match status" value="1"/>
</dbReference>
<dbReference type="GO" id="GO:0005783">
    <property type="term" value="C:endoplasmic reticulum"/>
    <property type="evidence" value="ECO:0007669"/>
    <property type="project" value="TreeGrafter"/>
</dbReference>
<evidence type="ECO:0000256" key="4">
    <source>
        <dbReference type="RuleBase" id="RU000363"/>
    </source>
</evidence>
<dbReference type="PRINTS" id="PR00080">
    <property type="entry name" value="SDRFAMILY"/>
</dbReference>
<dbReference type="GO" id="GO:0006654">
    <property type="term" value="P:phosphatidic acid biosynthetic process"/>
    <property type="evidence" value="ECO:0007669"/>
    <property type="project" value="TreeGrafter"/>
</dbReference>
<evidence type="ECO:0000256" key="2">
    <source>
        <dbReference type="ARBA" id="ARBA00022857"/>
    </source>
</evidence>
<sequence length="295" mass="32641">MPKYALITGASSGIGYSMAIALHKRGYRIIGIAPEQFLWEMKPLEQQIGLIPVACDISDLDQVKTAAAKVKEITGNRLDILYNNAGICPVGGPAIDADDLAVKKIMDVNVVGHMYMTKYCSEMVIEAAGTIIFTSSVAARVPLSWISVYCATKAAIDQYALVLRSEMKPFGVKVHSVITGGVNTGIGDSALSSGLRLPYFDVDAVRDSMSCAADMSRNPRTTITPDQYAEGVANKICKRRDVGFNIYAGWGAYLLHYLRWYCPVWLMTLFIQIHFKQRRALSQVRQLFLQRKKMN</sequence>
<name>A0AAX4H3X2_9ASCO</name>
<dbReference type="Proteomes" id="UP001338582">
    <property type="component" value="Chromosome 1"/>
</dbReference>
<dbReference type="Pfam" id="PF00106">
    <property type="entry name" value="adh_short"/>
    <property type="match status" value="1"/>
</dbReference>
<dbReference type="InterPro" id="IPR002347">
    <property type="entry name" value="SDR_fam"/>
</dbReference>